<proteinExistence type="predicted"/>
<feature type="signal peptide" evidence="1">
    <location>
        <begin position="1"/>
        <end position="21"/>
    </location>
</feature>
<dbReference type="InterPro" id="IPR000259">
    <property type="entry name" value="Adhesion_dom_fimbrial"/>
</dbReference>
<dbReference type="InterPro" id="IPR050263">
    <property type="entry name" value="Bact_Fimbrial_Adh_Pro"/>
</dbReference>
<dbReference type="SUPFAM" id="SSF49401">
    <property type="entry name" value="Bacterial adhesins"/>
    <property type="match status" value="1"/>
</dbReference>
<evidence type="ECO:0000259" key="2">
    <source>
        <dbReference type="Pfam" id="PF00419"/>
    </source>
</evidence>
<dbReference type="GO" id="GO:0043709">
    <property type="term" value="P:cell adhesion involved in single-species biofilm formation"/>
    <property type="evidence" value="ECO:0007669"/>
    <property type="project" value="TreeGrafter"/>
</dbReference>
<dbReference type="InterPro" id="IPR036937">
    <property type="entry name" value="Adhesion_dom_fimbrial_sf"/>
</dbReference>
<reference evidence="3" key="1">
    <citation type="submission" date="2014-06" db="EMBL/GenBank/DDBJ databases">
        <authorList>
            <person name="Urmite Genomes Urmite Genomes"/>
        </authorList>
    </citation>
    <scope>NUCLEOTIDE SEQUENCE</scope>
</reference>
<feature type="chain" id="PRO_5001741243" evidence="1">
    <location>
        <begin position="22"/>
        <end position="170"/>
    </location>
</feature>
<dbReference type="PANTHER" id="PTHR33420">
    <property type="entry name" value="FIMBRIAL SUBUNIT ELFA-RELATED"/>
    <property type="match status" value="1"/>
</dbReference>
<dbReference type="AlphaFoldDB" id="A0A078LJ05"/>
<dbReference type="InterPro" id="IPR008966">
    <property type="entry name" value="Adhesion_dom_sf"/>
</dbReference>
<organism evidence="3">
    <name type="scientific">Citrobacter koseri</name>
    <name type="common">Citrobacter diversus</name>
    <dbReference type="NCBI Taxonomy" id="545"/>
    <lineage>
        <taxon>Bacteria</taxon>
        <taxon>Pseudomonadati</taxon>
        <taxon>Pseudomonadota</taxon>
        <taxon>Gammaproteobacteria</taxon>
        <taxon>Enterobacterales</taxon>
        <taxon>Enterobacteriaceae</taxon>
        <taxon>Citrobacter</taxon>
    </lineage>
</organism>
<dbReference type="Pfam" id="PF00419">
    <property type="entry name" value="Fimbrial"/>
    <property type="match status" value="1"/>
</dbReference>
<dbReference type="PANTHER" id="PTHR33420:SF27">
    <property type="entry name" value="PROTEIN FIMG"/>
    <property type="match status" value="1"/>
</dbReference>
<dbReference type="Gene3D" id="2.60.40.1090">
    <property type="entry name" value="Fimbrial-type adhesion domain"/>
    <property type="match status" value="1"/>
</dbReference>
<dbReference type="GO" id="GO:0009289">
    <property type="term" value="C:pilus"/>
    <property type="evidence" value="ECO:0007669"/>
    <property type="project" value="InterPro"/>
</dbReference>
<evidence type="ECO:0000313" key="3">
    <source>
        <dbReference type="EMBL" id="CDZ84069.1"/>
    </source>
</evidence>
<keyword evidence="1" id="KW-0732">Signal</keyword>
<dbReference type="PATRIC" id="fig|545.12.peg.2224"/>
<accession>A0A078LJ05</accession>
<evidence type="ECO:0000256" key="1">
    <source>
        <dbReference type="SAM" id="SignalP"/>
    </source>
</evidence>
<feature type="domain" description="Fimbrial-type adhesion" evidence="2">
    <location>
        <begin position="28"/>
        <end position="170"/>
    </location>
</feature>
<dbReference type="EMBL" id="LK931336">
    <property type="protein sequence ID" value="CDZ84069.1"/>
    <property type="molecule type" value="Genomic_DNA"/>
</dbReference>
<name>A0A078LJ05_CITKO</name>
<sequence>MIAMKKMVFLLTAGLMAYACADDIQVQMVGNIYANTCSVDSASKDLTVDLGQASSSDFKDVGDTGEWKAFSLEVTHCPKTLTLANAFFYGQADSVHPTKFANSGNAKGLALELADRQDNILIAPQASFNVLINQSDHTATFPLAARYYATSMPVSAGSFDSVIQVTFTYQ</sequence>
<protein>
    <submittedName>
        <fullName evidence="3">Fimbrial minor subunit FimG</fullName>
    </submittedName>
</protein>
<dbReference type="PROSITE" id="PS51257">
    <property type="entry name" value="PROKAR_LIPOPROTEIN"/>
    <property type="match status" value="1"/>
</dbReference>
<gene>
    <name evidence="3" type="primary">fimG_1</name>
    <name evidence="3" type="ORF">BN1086_02204</name>
</gene>